<dbReference type="CDD" id="cd01670">
    <property type="entry name" value="Death"/>
    <property type="match status" value="2"/>
</dbReference>
<accession>A0A7M7NA45</accession>
<keyword evidence="3" id="KW-1185">Reference proteome</keyword>
<evidence type="ECO:0000313" key="2">
    <source>
        <dbReference type="EnsemblMetazoa" id="XP_030833535"/>
    </source>
</evidence>
<feature type="domain" description="Death" evidence="1">
    <location>
        <begin position="29"/>
        <end position="91"/>
    </location>
</feature>
<protein>
    <recommendedName>
        <fullName evidence="1">Death domain-containing protein</fullName>
    </recommendedName>
</protein>
<evidence type="ECO:0000313" key="3">
    <source>
        <dbReference type="Proteomes" id="UP000007110"/>
    </source>
</evidence>
<dbReference type="PROSITE" id="PS50017">
    <property type="entry name" value="DEATH_DOMAIN"/>
    <property type="match status" value="1"/>
</dbReference>
<dbReference type="RefSeq" id="XP_030833535.1">
    <property type="nucleotide sequence ID" value="XM_030977675.1"/>
</dbReference>
<dbReference type="GeneID" id="115920912"/>
<dbReference type="KEGG" id="spu:115920912"/>
<name>A0A7M7NA45_STRPU</name>
<dbReference type="EnsemblMetazoa" id="XM_030977675">
    <property type="protein sequence ID" value="XP_030833535"/>
    <property type="gene ID" value="LOC115920912"/>
</dbReference>
<reference evidence="3" key="1">
    <citation type="submission" date="2015-02" db="EMBL/GenBank/DDBJ databases">
        <title>Genome sequencing for Strongylocentrotus purpuratus.</title>
        <authorList>
            <person name="Murali S."/>
            <person name="Liu Y."/>
            <person name="Vee V."/>
            <person name="English A."/>
            <person name="Wang M."/>
            <person name="Skinner E."/>
            <person name="Han Y."/>
            <person name="Muzny D.M."/>
            <person name="Worley K.C."/>
            <person name="Gibbs R.A."/>
        </authorList>
    </citation>
    <scope>NUCLEOTIDE SEQUENCE</scope>
</reference>
<dbReference type="Pfam" id="PF00531">
    <property type="entry name" value="Death"/>
    <property type="match status" value="1"/>
</dbReference>
<evidence type="ECO:0000259" key="1">
    <source>
        <dbReference type="PROSITE" id="PS50017"/>
    </source>
</evidence>
<dbReference type="InterPro" id="IPR011029">
    <property type="entry name" value="DEATH-like_dom_sf"/>
</dbReference>
<proteinExistence type="predicted"/>
<reference evidence="2" key="2">
    <citation type="submission" date="2021-01" db="UniProtKB">
        <authorList>
            <consortium name="EnsemblMetazoa"/>
        </authorList>
    </citation>
    <scope>IDENTIFICATION</scope>
</reference>
<dbReference type="Proteomes" id="UP000007110">
    <property type="component" value="Unassembled WGS sequence"/>
</dbReference>
<dbReference type="SUPFAM" id="SSF47986">
    <property type="entry name" value="DEATH domain"/>
    <property type="match status" value="2"/>
</dbReference>
<organism evidence="2 3">
    <name type="scientific">Strongylocentrotus purpuratus</name>
    <name type="common">Purple sea urchin</name>
    <dbReference type="NCBI Taxonomy" id="7668"/>
    <lineage>
        <taxon>Eukaryota</taxon>
        <taxon>Metazoa</taxon>
        <taxon>Echinodermata</taxon>
        <taxon>Eleutherozoa</taxon>
        <taxon>Echinozoa</taxon>
        <taxon>Echinoidea</taxon>
        <taxon>Euechinoidea</taxon>
        <taxon>Echinacea</taxon>
        <taxon>Camarodonta</taxon>
        <taxon>Echinidea</taxon>
        <taxon>Strongylocentrotidae</taxon>
        <taxon>Strongylocentrotus</taxon>
    </lineage>
</organism>
<dbReference type="InParanoid" id="A0A7M7NA45"/>
<sequence length="317" mass="35161">MAGTNRQDFDDKLKAVARRTKQDAEIDDLGKALKIPSYDIQSAQKRNSQDHSHMGSLELLRDWMKGQDSSTMRQTLIDALVKIKRNDILEECFPEDGADTVTEPTKRNPASRTSGLLTGGMLSLTDLKLNEIGEALGVNENIMTLGLYLDFPRSKVEMFLATNRADGNVSSKGTKNMLFAWRNRTPSAKQVKELRDALVKADLRLVADEHLRNSATNPAEPVRSGRGTRINENVSQEQLDKISKDFPTANFVSFSKILGVGMHQANGILMKHCKDYRSALMEILMAWKSRTCGPCSELEAALSASEAGDLIADILYK</sequence>
<dbReference type="InterPro" id="IPR000488">
    <property type="entry name" value="Death_dom"/>
</dbReference>
<dbReference type="Gene3D" id="1.10.533.10">
    <property type="entry name" value="Death Domain, Fas"/>
    <property type="match status" value="2"/>
</dbReference>
<dbReference type="GO" id="GO:0007165">
    <property type="term" value="P:signal transduction"/>
    <property type="evidence" value="ECO:0007669"/>
    <property type="project" value="InterPro"/>
</dbReference>
<dbReference type="AlphaFoldDB" id="A0A7M7NA45"/>